<dbReference type="GO" id="GO:0006865">
    <property type="term" value="P:amino acid transport"/>
    <property type="evidence" value="ECO:0007669"/>
    <property type="project" value="TreeGrafter"/>
</dbReference>
<dbReference type="Gene3D" id="3.40.190.10">
    <property type="entry name" value="Periplasmic binding protein-like II"/>
    <property type="match status" value="2"/>
</dbReference>
<dbReference type="InterPro" id="IPR051455">
    <property type="entry name" value="Bact_solute-bind_prot3"/>
</dbReference>
<dbReference type="GO" id="GO:0005576">
    <property type="term" value="C:extracellular region"/>
    <property type="evidence" value="ECO:0007669"/>
    <property type="project" value="TreeGrafter"/>
</dbReference>
<keyword evidence="3" id="KW-0732">Signal</keyword>
<accession>A0A9D1FWT2</accession>
<dbReference type="InterPro" id="IPR018313">
    <property type="entry name" value="SBP_3_CS"/>
</dbReference>
<dbReference type="SMART" id="SM00079">
    <property type="entry name" value="PBPe"/>
    <property type="match status" value="1"/>
</dbReference>
<dbReference type="AlphaFoldDB" id="A0A9D1FWT2"/>
<dbReference type="Pfam" id="PF00497">
    <property type="entry name" value="SBP_bac_3"/>
    <property type="match status" value="1"/>
</dbReference>
<comment type="caution">
    <text evidence="7">The sequence shown here is derived from an EMBL/GenBank/DDBJ whole genome shotgun (WGS) entry which is preliminary data.</text>
</comment>
<evidence type="ECO:0000313" key="8">
    <source>
        <dbReference type="Proteomes" id="UP000824139"/>
    </source>
</evidence>
<sequence>MLKKIICTCLMFSLILCGCGRKDKQESNLETVLKRGKLIVGVRADAKPFGFIGKDGYNYGFDVDLGSHLAKSILNKYENAVEFVPVTAQNRIAYLNSGKVDCLIATMSITKNRAKLMDFSIPYYQAGQAVLVNKGNPATTLKELNKQRVIIVFGATSEANVRHAIPDSPIIGYKDYDDAIRALKAGKATAIIGDDSVLLGYTYTDKSIELLPGRYSEEPYAIAFRKGKESERLREYTNFFLEEYARTGKLSKLQEKWGIK</sequence>
<feature type="domain" description="Ionotropic glutamate receptor C-terminal" evidence="6">
    <location>
        <begin position="37"/>
        <end position="260"/>
    </location>
</feature>
<dbReference type="InterPro" id="IPR001638">
    <property type="entry name" value="Solute-binding_3/MltF_N"/>
</dbReference>
<comment type="similarity">
    <text evidence="1 4">Belongs to the bacterial solute-binding protein 3 family.</text>
</comment>
<organism evidence="7 8">
    <name type="scientific">Candidatus Scatenecus faecavium</name>
    <dbReference type="NCBI Taxonomy" id="2840915"/>
    <lineage>
        <taxon>Bacteria</taxon>
        <taxon>Candidatus Scatenecus</taxon>
    </lineage>
</organism>
<dbReference type="EMBL" id="DVJO01000178">
    <property type="protein sequence ID" value="HIS83582.1"/>
    <property type="molecule type" value="Genomic_DNA"/>
</dbReference>
<evidence type="ECO:0000313" key="7">
    <source>
        <dbReference type="EMBL" id="HIS83582.1"/>
    </source>
</evidence>
<dbReference type="GO" id="GO:0015276">
    <property type="term" value="F:ligand-gated monoatomic ion channel activity"/>
    <property type="evidence" value="ECO:0007669"/>
    <property type="project" value="InterPro"/>
</dbReference>
<dbReference type="PANTHER" id="PTHR30085:SF6">
    <property type="entry name" value="ABC TRANSPORTER GLUTAMINE-BINDING PROTEIN GLNH"/>
    <property type="match status" value="1"/>
</dbReference>
<dbReference type="GO" id="GO:0016020">
    <property type="term" value="C:membrane"/>
    <property type="evidence" value="ECO:0007669"/>
    <property type="project" value="InterPro"/>
</dbReference>
<name>A0A9D1FWT2_9BACT</name>
<protein>
    <submittedName>
        <fullName evidence="7">Transporter substrate-binding domain-containing protein</fullName>
    </submittedName>
</protein>
<dbReference type="PANTHER" id="PTHR30085">
    <property type="entry name" value="AMINO ACID ABC TRANSPORTER PERMEASE"/>
    <property type="match status" value="1"/>
</dbReference>
<proteinExistence type="inferred from homology"/>
<dbReference type="GO" id="GO:0030288">
    <property type="term" value="C:outer membrane-bounded periplasmic space"/>
    <property type="evidence" value="ECO:0007669"/>
    <property type="project" value="TreeGrafter"/>
</dbReference>
<reference evidence="7" key="1">
    <citation type="submission" date="2020-10" db="EMBL/GenBank/DDBJ databases">
        <authorList>
            <person name="Gilroy R."/>
        </authorList>
    </citation>
    <scope>NUCLEOTIDE SEQUENCE</scope>
    <source>
        <strain evidence="7">CHK152-2994</strain>
    </source>
</reference>
<evidence type="ECO:0000256" key="2">
    <source>
        <dbReference type="ARBA" id="ARBA00022448"/>
    </source>
</evidence>
<feature type="domain" description="Solute-binding protein family 3/N-terminal" evidence="5">
    <location>
        <begin position="37"/>
        <end position="260"/>
    </location>
</feature>
<evidence type="ECO:0000259" key="6">
    <source>
        <dbReference type="SMART" id="SM00079"/>
    </source>
</evidence>
<dbReference type="Proteomes" id="UP000824139">
    <property type="component" value="Unassembled WGS sequence"/>
</dbReference>
<evidence type="ECO:0000256" key="1">
    <source>
        <dbReference type="ARBA" id="ARBA00010333"/>
    </source>
</evidence>
<dbReference type="PROSITE" id="PS01039">
    <property type="entry name" value="SBP_BACTERIAL_3"/>
    <property type="match status" value="1"/>
</dbReference>
<reference evidence="7" key="2">
    <citation type="journal article" date="2021" name="PeerJ">
        <title>Extensive microbial diversity within the chicken gut microbiome revealed by metagenomics and culture.</title>
        <authorList>
            <person name="Gilroy R."/>
            <person name="Ravi A."/>
            <person name="Getino M."/>
            <person name="Pursley I."/>
            <person name="Horton D.L."/>
            <person name="Alikhan N.F."/>
            <person name="Baker D."/>
            <person name="Gharbi K."/>
            <person name="Hall N."/>
            <person name="Watson M."/>
            <person name="Adriaenssens E.M."/>
            <person name="Foster-Nyarko E."/>
            <person name="Jarju S."/>
            <person name="Secka A."/>
            <person name="Antonio M."/>
            <person name="Oren A."/>
            <person name="Chaudhuri R.R."/>
            <person name="La Ragione R."/>
            <person name="Hildebrand F."/>
            <person name="Pallen M.J."/>
        </authorList>
    </citation>
    <scope>NUCLEOTIDE SEQUENCE</scope>
    <source>
        <strain evidence="7">CHK152-2994</strain>
    </source>
</reference>
<dbReference type="SMART" id="SM00062">
    <property type="entry name" value="PBPb"/>
    <property type="match status" value="1"/>
</dbReference>
<gene>
    <name evidence="7" type="ORF">IAD41_08280</name>
</gene>
<dbReference type="PROSITE" id="PS51257">
    <property type="entry name" value="PROKAR_LIPOPROTEIN"/>
    <property type="match status" value="1"/>
</dbReference>
<dbReference type="InterPro" id="IPR001320">
    <property type="entry name" value="Iontro_rcpt_C"/>
</dbReference>
<keyword evidence="2" id="KW-0813">Transport</keyword>
<evidence type="ECO:0000256" key="4">
    <source>
        <dbReference type="RuleBase" id="RU003744"/>
    </source>
</evidence>
<dbReference type="SUPFAM" id="SSF53850">
    <property type="entry name" value="Periplasmic binding protein-like II"/>
    <property type="match status" value="1"/>
</dbReference>
<evidence type="ECO:0000259" key="5">
    <source>
        <dbReference type="SMART" id="SM00062"/>
    </source>
</evidence>
<evidence type="ECO:0000256" key="3">
    <source>
        <dbReference type="ARBA" id="ARBA00022729"/>
    </source>
</evidence>